<dbReference type="InterPro" id="IPR050091">
    <property type="entry name" value="PKS_NRPS_Biosynth_Enz"/>
</dbReference>
<dbReference type="PROSITE" id="PS52004">
    <property type="entry name" value="KS3_2"/>
    <property type="match status" value="1"/>
</dbReference>
<dbReference type="SUPFAM" id="SSF52151">
    <property type="entry name" value="FabD/lysophospholipase-like"/>
    <property type="match status" value="1"/>
</dbReference>
<comment type="caution">
    <text evidence="3">The sequence shown here is derived from an EMBL/GenBank/DDBJ whole genome shotgun (WGS) entry which is preliminary data.</text>
</comment>
<dbReference type="Proteomes" id="UP000617340">
    <property type="component" value="Unassembled WGS sequence"/>
</dbReference>
<dbReference type="InterPro" id="IPR018201">
    <property type="entry name" value="Ketoacyl_synth_AS"/>
</dbReference>
<dbReference type="InterPro" id="IPR014043">
    <property type="entry name" value="Acyl_transferase_dom"/>
</dbReference>
<dbReference type="GO" id="GO:0004315">
    <property type="term" value="F:3-oxoacyl-[acyl-carrier-protein] synthase activity"/>
    <property type="evidence" value="ECO:0007669"/>
    <property type="project" value="InterPro"/>
</dbReference>
<dbReference type="SUPFAM" id="SSF53901">
    <property type="entry name" value="Thiolase-like"/>
    <property type="match status" value="2"/>
</dbReference>
<dbReference type="AlphaFoldDB" id="A0A834NHW0"/>
<dbReference type="Pfam" id="PF00698">
    <property type="entry name" value="Acyl_transf_1"/>
    <property type="match status" value="1"/>
</dbReference>
<dbReference type="InterPro" id="IPR042104">
    <property type="entry name" value="PKS_dehydratase_sf"/>
</dbReference>
<sequence>MVVQSISYWLDVIGLLYNVDTGCSSSLYAMEYTYRDIHSGALLETFYKKYGVPTTCISYVEAHGTGTRVGDPEELNYIDHIFTKNRANPLKVEFVKSNIGHTEPANGICSIAKAIISMEFGIIPPNINLNRPRKDVKALILLVSMYTHAFGDTHLLLKLNPKIKIKNELPDDDLPRLVTVSGRIVEAVKTILNEIDNRPIDIEFIRLFHDIHKKAIPGHFYRGYMITDMKQSDTKIWDIEKFSDTKKPICFVFPGMDSQWPGMCKTLMKFPRFTKVIEKCDTVLKPRKLHIYQILTRIDNSILDNTLHSFVGIVAVQIGLVDLLTSVGILPDYIIGYPVGELGCVYADESLIVKETILVAYSQGISVIETNTSHYSVAIVGFGYEDLRDLCPNNINSRHFKDVLLSWMGTFQRLVHNEIQYAGEACFRRMNCSNSIQQEFKCVKGHMIDSRNLFPGTGYLCLVWETLGVKIDNLYADMFVITENVKFN</sequence>
<evidence type="ECO:0000313" key="4">
    <source>
        <dbReference type="Proteomes" id="UP000617340"/>
    </source>
</evidence>
<keyword evidence="4" id="KW-1185">Reference proteome</keyword>
<dbReference type="InterPro" id="IPR020841">
    <property type="entry name" value="PKS_Beta-ketoAc_synthase_dom"/>
</dbReference>
<keyword evidence="1" id="KW-0808">Transferase</keyword>
<accession>A0A834NHW0</accession>
<dbReference type="Gene3D" id="3.40.47.10">
    <property type="match status" value="1"/>
</dbReference>
<dbReference type="SMART" id="SM00825">
    <property type="entry name" value="PKS_KS"/>
    <property type="match status" value="1"/>
</dbReference>
<dbReference type="EMBL" id="JACSDZ010000003">
    <property type="protein sequence ID" value="KAF7409685.1"/>
    <property type="molecule type" value="Genomic_DNA"/>
</dbReference>
<dbReference type="GO" id="GO:0004312">
    <property type="term" value="F:fatty acid synthase activity"/>
    <property type="evidence" value="ECO:0007669"/>
    <property type="project" value="TreeGrafter"/>
</dbReference>
<dbReference type="PROSITE" id="PS00606">
    <property type="entry name" value="KS3_1"/>
    <property type="match status" value="1"/>
</dbReference>
<dbReference type="InterPro" id="IPR016039">
    <property type="entry name" value="Thiolase-like"/>
</dbReference>
<name>A0A834NHW0_VESGE</name>
<dbReference type="SMART" id="SM00827">
    <property type="entry name" value="PKS_AT"/>
    <property type="match status" value="1"/>
</dbReference>
<dbReference type="PANTHER" id="PTHR43775:SF23">
    <property type="entry name" value="FATTY ACID SYNTHASE 3"/>
    <property type="match status" value="1"/>
</dbReference>
<dbReference type="InterPro" id="IPR014031">
    <property type="entry name" value="Ketoacyl_synth_C"/>
</dbReference>
<evidence type="ECO:0000259" key="2">
    <source>
        <dbReference type="PROSITE" id="PS52004"/>
    </source>
</evidence>
<dbReference type="PANTHER" id="PTHR43775">
    <property type="entry name" value="FATTY ACID SYNTHASE"/>
    <property type="match status" value="1"/>
</dbReference>
<dbReference type="GO" id="GO:0006633">
    <property type="term" value="P:fatty acid biosynthetic process"/>
    <property type="evidence" value="ECO:0007669"/>
    <property type="project" value="InterPro"/>
</dbReference>
<dbReference type="Gene3D" id="3.40.366.10">
    <property type="entry name" value="Malonyl-Coenzyme A Acyl Carrier Protein, domain 2"/>
    <property type="match status" value="1"/>
</dbReference>
<organism evidence="3 4">
    <name type="scientific">Vespula germanica</name>
    <name type="common">German yellow jacket</name>
    <name type="synonym">Paravespula germanica</name>
    <dbReference type="NCBI Taxonomy" id="30212"/>
    <lineage>
        <taxon>Eukaryota</taxon>
        <taxon>Metazoa</taxon>
        <taxon>Ecdysozoa</taxon>
        <taxon>Arthropoda</taxon>
        <taxon>Hexapoda</taxon>
        <taxon>Insecta</taxon>
        <taxon>Pterygota</taxon>
        <taxon>Neoptera</taxon>
        <taxon>Endopterygota</taxon>
        <taxon>Hymenoptera</taxon>
        <taxon>Apocrita</taxon>
        <taxon>Aculeata</taxon>
        <taxon>Vespoidea</taxon>
        <taxon>Vespidae</taxon>
        <taxon>Vespinae</taxon>
        <taxon>Vespula</taxon>
    </lineage>
</organism>
<evidence type="ECO:0000256" key="1">
    <source>
        <dbReference type="ARBA" id="ARBA00022679"/>
    </source>
</evidence>
<dbReference type="InterPro" id="IPR016035">
    <property type="entry name" value="Acyl_Trfase/lysoPLipase"/>
</dbReference>
<gene>
    <name evidence="3" type="ORF">HZH68_004066</name>
</gene>
<feature type="domain" description="Ketosynthase family 3 (KS3)" evidence="2">
    <location>
        <begin position="1"/>
        <end position="159"/>
    </location>
</feature>
<dbReference type="Gene3D" id="3.10.129.110">
    <property type="entry name" value="Polyketide synthase dehydratase"/>
    <property type="match status" value="1"/>
</dbReference>
<dbReference type="InterPro" id="IPR032821">
    <property type="entry name" value="PKS_assoc"/>
</dbReference>
<dbReference type="Pfam" id="PF16197">
    <property type="entry name" value="KAsynt_C_assoc"/>
    <property type="match status" value="1"/>
</dbReference>
<dbReference type="InterPro" id="IPR001227">
    <property type="entry name" value="Ac_transferase_dom_sf"/>
</dbReference>
<proteinExistence type="predicted"/>
<dbReference type="Pfam" id="PF02801">
    <property type="entry name" value="Ketoacyl-synt_C"/>
    <property type="match status" value="1"/>
</dbReference>
<protein>
    <recommendedName>
        <fullName evidence="2">Ketosynthase family 3 (KS3) domain-containing protein</fullName>
    </recommendedName>
</protein>
<evidence type="ECO:0000313" key="3">
    <source>
        <dbReference type="EMBL" id="KAF7409685.1"/>
    </source>
</evidence>
<reference evidence="3" key="1">
    <citation type="journal article" date="2020" name="G3 (Bethesda)">
        <title>High-Quality Assemblies for Three Invasive Social Wasps from the &lt;i&gt;Vespula&lt;/i&gt; Genus.</title>
        <authorList>
            <person name="Harrop T.W.R."/>
            <person name="Guhlin J."/>
            <person name="McLaughlin G.M."/>
            <person name="Permina E."/>
            <person name="Stockwell P."/>
            <person name="Gilligan J."/>
            <person name="Le Lec M.F."/>
            <person name="Gruber M.A.M."/>
            <person name="Quinn O."/>
            <person name="Lovegrove M."/>
            <person name="Duncan E.J."/>
            <person name="Remnant E.J."/>
            <person name="Van Eeckhoven J."/>
            <person name="Graham B."/>
            <person name="Knapp R.A."/>
            <person name="Langford K.W."/>
            <person name="Kronenberg Z."/>
            <person name="Press M.O."/>
            <person name="Eacker S.M."/>
            <person name="Wilson-Rankin E.E."/>
            <person name="Purcell J."/>
            <person name="Lester P.J."/>
            <person name="Dearden P.K."/>
        </authorList>
    </citation>
    <scope>NUCLEOTIDE SEQUENCE</scope>
    <source>
        <strain evidence="3">Linc-1</strain>
    </source>
</reference>